<dbReference type="PROSITE" id="PS00028">
    <property type="entry name" value="ZINC_FINGER_C2H2_1"/>
    <property type="match status" value="1"/>
</dbReference>
<dbReference type="GO" id="GO:0007076">
    <property type="term" value="P:mitotic chromosome condensation"/>
    <property type="evidence" value="ECO:0007669"/>
    <property type="project" value="UniProtKB-ARBA"/>
</dbReference>
<dbReference type="PANTHER" id="PTHR17408:SF0">
    <property type="entry name" value="HISTONE RNA HAIRPIN-BINDING PROTEIN"/>
    <property type="match status" value="1"/>
</dbReference>
<organism evidence="4">
    <name type="scientific">Homalodisca liturata</name>
    <dbReference type="NCBI Taxonomy" id="320908"/>
    <lineage>
        <taxon>Eukaryota</taxon>
        <taxon>Metazoa</taxon>
        <taxon>Ecdysozoa</taxon>
        <taxon>Arthropoda</taxon>
        <taxon>Hexapoda</taxon>
        <taxon>Insecta</taxon>
        <taxon>Pterygota</taxon>
        <taxon>Neoptera</taxon>
        <taxon>Paraneoptera</taxon>
        <taxon>Hemiptera</taxon>
        <taxon>Auchenorrhyncha</taxon>
        <taxon>Membracoidea</taxon>
        <taxon>Cicadellidae</taxon>
        <taxon>Cicadellinae</taxon>
        <taxon>Proconiini</taxon>
        <taxon>Homalodisca</taxon>
    </lineage>
</organism>
<dbReference type="GO" id="GO:0005737">
    <property type="term" value="C:cytoplasm"/>
    <property type="evidence" value="ECO:0007669"/>
    <property type="project" value="TreeGrafter"/>
</dbReference>
<dbReference type="Pfam" id="PF15247">
    <property type="entry name" value="SLBP_RNA_bind"/>
    <property type="match status" value="1"/>
</dbReference>
<comment type="similarity">
    <text evidence="1">Belongs to the SLBP family.</text>
</comment>
<proteinExistence type="inferred from homology"/>
<evidence type="ECO:0000256" key="2">
    <source>
        <dbReference type="ARBA" id="ARBA00022884"/>
    </source>
</evidence>
<sequence length="872" mass="99614">MASDKSLKFSDLVKSQRDSNITGKYNEHFSKIFPNSQNPFDEVGFFKQLCKSVEEVRLTNPSIEVYEDNSENKKGKNIIVNDNAQCMTPKSQKPIQSNVKRWASVVKAQKNIQFSDSNVCGKKLEDGIEITSEIFNCIFKTLPKCFENHKGFITENENVFSCKICSVELESVLTLSNHLKTRKHEDNIISFFKDNLPVHIHSIMDFISFYGSNLCCNLCRCKINMSSYNTFETIVNIIAHNSDKAHADRKTDHDTFNLAHSLLDSLVASNKEIKENAHFIEKKMNPQFRCKLCNKNILYDENVEILEQNFSSHFNSVGHIKNQKAVEVLRLFGEASIGGKDSFVVINGNISCTYCNYQVETDMEKLISHVNGGEHAKKVLSVLEITSGFNKFSESKSSWLENKTNEARVLTHSNVKKEKAHQLNEKKLCLDSRLDELLRSMPPSVTHTDCIVENDKGSVTCLVCDRVVPPSSYNLRTHLLGSNHKKNQELRKSNKAMCFLPVIKSQDKENYSELINTIKNADPKNPINVNHLLQSFPNYLTKNDEGELSCLVCQCCISLESEDLINHLTSSKHKTKERQWLKNCPVCPQLTSQKSTFIEKLPTFLRVYKCNRTEMIPFSILNHQFNLLLKKNALVSSNTKFFTQNVDGKNCYCKICKSLIPLSLDLNTLEENIVSHLKEKRHKANFSRHEEEVNVESKCEGSNTGKIVRSLFTSKECGSKDVDVVENQTKQSTEMEQQYNGFKKISEAIVHKGKENSETNPSKRLSIGKSKSAGLPLAKVSSILKSEEETSEEVLNRRQKQIDYGKNTAGYARYCEMVPQHKRQLCHPITPPKYLKCSRRNWDGMIRAWRRRLHDWDPPGTALDLDIQPLRY</sequence>
<gene>
    <name evidence="5" type="ORF">g.42245</name>
    <name evidence="4" type="ORF">g.42246</name>
</gene>
<protein>
    <recommendedName>
        <fullName evidence="3">C2H2-type domain-containing protein</fullName>
    </recommendedName>
</protein>
<dbReference type="FunFam" id="1.10.8.1120:FF:000001">
    <property type="entry name" value="Histone RNA hairpin-binding protein-like"/>
    <property type="match status" value="1"/>
</dbReference>
<evidence type="ECO:0000313" key="5">
    <source>
        <dbReference type="EMBL" id="JAT07029.1"/>
    </source>
</evidence>
<accession>A0A1B6IXJ3</accession>
<dbReference type="GO" id="GO:0006398">
    <property type="term" value="P:mRNA 3'-end processing by stem-loop binding and cleavage"/>
    <property type="evidence" value="ECO:0007669"/>
    <property type="project" value="TreeGrafter"/>
</dbReference>
<dbReference type="SMART" id="SM00451">
    <property type="entry name" value="ZnF_U1"/>
    <property type="match status" value="4"/>
</dbReference>
<dbReference type="GO" id="GO:0071204">
    <property type="term" value="C:histone pre-mRNA 3'end processing complex"/>
    <property type="evidence" value="ECO:0007669"/>
    <property type="project" value="TreeGrafter"/>
</dbReference>
<dbReference type="InterPro" id="IPR013087">
    <property type="entry name" value="Znf_C2H2_type"/>
</dbReference>
<dbReference type="AlphaFoldDB" id="A0A1B6IXJ3"/>
<keyword evidence="2" id="KW-0694">RNA-binding</keyword>
<dbReference type="GO" id="GO:0051028">
    <property type="term" value="P:mRNA transport"/>
    <property type="evidence" value="ECO:0007669"/>
    <property type="project" value="TreeGrafter"/>
</dbReference>
<reference evidence="4" key="1">
    <citation type="submission" date="2015-11" db="EMBL/GenBank/DDBJ databases">
        <title>De novo transcriptome assembly of four potential Pierce s Disease insect vectors from Arizona vineyards.</title>
        <authorList>
            <person name="Tassone E.E."/>
        </authorList>
    </citation>
    <scope>NUCLEOTIDE SEQUENCE</scope>
</reference>
<dbReference type="GO" id="GO:0008270">
    <property type="term" value="F:zinc ion binding"/>
    <property type="evidence" value="ECO:0007669"/>
    <property type="project" value="InterPro"/>
</dbReference>
<dbReference type="SMART" id="SM00355">
    <property type="entry name" value="ZnF_C2H2"/>
    <property type="match status" value="4"/>
</dbReference>
<evidence type="ECO:0000256" key="1">
    <source>
        <dbReference type="ARBA" id="ARBA00006151"/>
    </source>
</evidence>
<name>A0A1B6IXJ3_9HEMI</name>
<dbReference type="GO" id="GO:0003729">
    <property type="term" value="F:mRNA binding"/>
    <property type="evidence" value="ECO:0007669"/>
    <property type="project" value="InterPro"/>
</dbReference>
<dbReference type="EMBL" id="GECU01016035">
    <property type="protein sequence ID" value="JAS91671.1"/>
    <property type="molecule type" value="Transcribed_RNA"/>
</dbReference>
<feature type="domain" description="C2H2-type" evidence="3">
    <location>
        <begin position="162"/>
        <end position="184"/>
    </location>
</feature>
<dbReference type="InterPro" id="IPR029344">
    <property type="entry name" value="SLBP_RNA_bind"/>
</dbReference>
<dbReference type="InterPro" id="IPR003604">
    <property type="entry name" value="Matrin/U1-like-C_Znf_C2H2"/>
</dbReference>
<dbReference type="PANTHER" id="PTHR17408">
    <property type="entry name" value="HISTONE RNA HAIRPIN-BINDING PROTEIN"/>
    <property type="match status" value="1"/>
</dbReference>
<dbReference type="InterPro" id="IPR026502">
    <property type="entry name" value="SLBP1/SLBP2"/>
</dbReference>
<dbReference type="GO" id="GO:0071207">
    <property type="term" value="F:histone pre-mRNA stem-loop binding"/>
    <property type="evidence" value="ECO:0007669"/>
    <property type="project" value="TreeGrafter"/>
</dbReference>
<evidence type="ECO:0000259" key="3">
    <source>
        <dbReference type="PROSITE" id="PS00028"/>
    </source>
</evidence>
<evidence type="ECO:0000313" key="4">
    <source>
        <dbReference type="EMBL" id="JAS91671.1"/>
    </source>
</evidence>
<dbReference type="InterPro" id="IPR038294">
    <property type="entry name" value="SLBP_RNA_bind_sf"/>
</dbReference>
<dbReference type="EMBL" id="GECU01000678">
    <property type="protein sequence ID" value="JAT07029.1"/>
    <property type="molecule type" value="Transcribed_RNA"/>
</dbReference>
<dbReference type="Gene3D" id="1.10.8.1120">
    <property type="entry name" value="Histone RNA hairpin-binding protein RNA-binding domain"/>
    <property type="match status" value="1"/>
</dbReference>